<dbReference type="Proteomes" id="UP000308730">
    <property type="component" value="Unassembled WGS sequence"/>
</dbReference>
<dbReference type="Pfam" id="PF00011">
    <property type="entry name" value="HSP20"/>
    <property type="match status" value="1"/>
</dbReference>
<protein>
    <recommendedName>
        <fullName evidence="2">SHSP domain-containing protein</fullName>
    </recommendedName>
</protein>
<evidence type="ECO:0000256" key="1">
    <source>
        <dbReference type="SAM" id="MobiDB-lite"/>
    </source>
</evidence>
<feature type="compositionally biased region" description="Basic and acidic residues" evidence="1">
    <location>
        <begin position="162"/>
        <end position="172"/>
    </location>
</feature>
<feature type="region of interest" description="Disordered" evidence="1">
    <location>
        <begin position="162"/>
        <end position="196"/>
    </location>
</feature>
<organism evidence="3 4">
    <name type="scientific">Antrodiella citrinella</name>
    <dbReference type="NCBI Taxonomy" id="2447956"/>
    <lineage>
        <taxon>Eukaryota</taxon>
        <taxon>Fungi</taxon>
        <taxon>Dikarya</taxon>
        <taxon>Basidiomycota</taxon>
        <taxon>Agaricomycotina</taxon>
        <taxon>Agaricomycetes</taxon>
        <taxon>Polyporales</taxon>
        <taxon>Steccherinaceae</taxon>
        <taxon>Antrodiella</taxon>
    </lineage>
</organism>
<gene>
    <name evidence="3" type="ORF">EUX98_g990</name>
</gene>
<sequence>MVADVPPEIPDPEDKLLQIWEQVREAKSKRLEALPSKVKSLDSPVLHRPEVVGLNKTLTKRKKSMVSFKESPDCEMITATFEMGGVKKQDMHVSFRMNRIIVTWRRARVVEKMEGSVKVREKQEKQYNQIIPIPEGTKFEDIRATRDARRLHLTYPNFKGAAKDKQMDKLDTQLETDESDQETAKDDQELPEPMSPRVRFPVIYYAEYD</sequence>
<feature type="domain" description="SHSP" evidence="2">
    <location>
        <begin position="78"/>
        <end position="163"/>
    </location>
</feature>
<evidence type="ECO:0000313" key="4">
    <source>
        <dbReference type="Proteomes" id="UP000308730"/>
    </source>
</evidence>
<evidence type="ECO:0000313" key="3">
    <source>
        <dbReference type="EMBL" id="THH33225.1"/>
    </source>
</evidence>
<dbReference type="Gene3D" id="2.60.40.790">
    <property type="match status" value="1"/>
</dbReference>
<dbReference type="AlphaFoldDB" id="A0A4S4N4B7"/>
<accession>A0A4S4N4B7</accession>
<dbReference type="SUPFAM" id="SSF49764">
    <property type="entry name" value="HSP20-like chaperones"/>
    <property type="match status" value="1"/>
</dbReference>
<dbReference type="InterPro" id="IPR002068">
    <property type="entry name" value="A-crystallin/Hsp20_dom"/>
</dbReference>
<dbReference type="OrthoDB" id="1431247at2759"/>
<name>A0A4S4N4B7_9APHY</name>
<dbReference type="EMBL" id="SGPM01000009">
    <property type="protein sequence ID" value="THH33225.1"/>
    <property type="molecule type" value="Genomic_DNA"/>
</dbReference>
<proteinExistence type="predicted"/>
<evidence type="ECO:0000259" key="2">
    <source>
        <dbReference type="Pfam" id="PF00011"/>
    </source>
</evidence>
<dbReference type="InterPro" id="IPR008978">
    <property type="entry name" value="HSP20-like_chaperone"/>
</dbReference>
<reference evidence="3 4" key="1">
    <citation type="submission" date="2019-02" db="EMBL/GenBank/DDBJ databases">
        <title>Genome sequencing of the rare red list fungi Antrodiella citrinella (Flaviporus citrinellus).</title>
        <authorList>
            <person name="Buettner E."/>
            <person name="Kellner H."/>
        </authorList>
    </citation>
    <scope>NUCLEOTIDE SEQUENCE [LARGE SCALE GENOMIC DNA]</scope>
    <source>
        <strain evidence="3 4">DSM 108506</strain>
    </source>
</reference>
<comment type="caution">
    <text evidence="3">The sequence shown here is derived from an EMBL/GenBank/DDBJ whole genome shotgun (WGS) entry which is preliminary data.</text>
</comment>
<keyword evidence="4" id="KW-1185">Reference proteome</keyword>